<feature type="region of interest" description="Disordered" evidence="1">
    <location>
        <begin position="136"/>
        <end position="232"/>
    </location>
</feature>
<evidence type="ECO:0000313" key="4">
    <source>
        <dbReference type="Proteomes" id="UP000799444"/>
    </source>
</evidence>
<sequence>MAQNSLLYLALDCLLYMAQDSLFPPKEEPQVPQEPQEPQEPQDQAWNTQARPEEQWLGETPHPTSPSYQQSWENHSQGTDVSEIGTVEDELSVAADSDDASLSALGQQSPLPLEAHASASSVEMGLGIEVWLEQSKARGSGVAADDDEASLSPSEQTLSPTVEADASTSSGGMHSGIGLSGMGSGIPMGVGLSLNHSRAQGSEAAADGDESSLPPAEQTPSPPVEAQTNKSSSGMVLGIGLIVKESHLGQKNCLNEAGPKGLECSQNETP</sequence>
<accession>A0A9P4QKL8</accession>
<feature type="compositionally biased region" description="Polar residues" evidence="1">
    <location>
        <begin position="65"/>
        <end position="80"/>
    </location>
</feature>
<feature type="region of interest" description="Disordered" evidence="1">
    <location>
        <begin position="24"/>
        <end position="111"/>
    </location>
</feature>
<comment type="caution">
    <text evidence="3">The sequence shown here is derived from an EMBL/GenBank/DDBJ whole genome shotgun (WGS) entry which is preliminary data.</text>
</comment>
<protein>
    <submittedName>
        <fullName evidence="3">Uncharacterized protein</fullName>
    </submittedName>
</protein>
<feature type="compositionally biased region" description="Polar residues" evidence="1">
    <location>
        <begin position="151"/>
        <end position="160"/>
    </location>
</feature>
<evidence type="ECO:0000313" key="3">
    <source>
        <dbReference type="EMBL" id="KAF2728060.1"/>
    </source>
</evidence>
<dbReference type="Proteomes" id="UP000799444">
    <property type="component" value="Unassembled WGS sequence"/>
</dbReference>
<feature type="chain" id="PRO_5040242738" evidence="2">
    <location>
        <begin position="21"/>
        <end position="270"/>
    </location>
</feature>
<dbReference type="EMBL" id="ML996297">
    <property type="protein sequence ID" value="KAF2728060.1"/>
    <property type="molecule type" value="Genomic_DNA"/>
</dbReference>
<name>A0A9P4QKL8_9PLEO</name>
<keyword evidence="2" id="KW-0732">Signal</keyword>
<organism evidence="3 4">
    <name type="scientific">Polyplosphaeria fusca</name>
    <dbReference type="NCBI Taxonomy" id="682080"/>
    <lineage>
        <taxon>Eukaryota</taxon>
        <taxon>Fungi</taxon>
        <taxon>Dikarya</taxon>
        <taxon>Ascomycota</taxon>
        <taxon>Pezizomycotina</taxon>
        <taxon>Dothideomycetes</taxon>
        <taxon>Pleosporomycetidae</taxon>
        <taxon>Pleosporales</taxon>
        <taxon>Tetraplosphaeriaceae</taxon>
        <taxon>Polyplosphaeria</taxon>
    </lineage>
</organism>
<evidence type="ECO:0000256" key="1">
    <source>
        <dbReference type="SAM" id="MobiDB-lite"/>
    </source>
</evidence>
<proteinExistence type="predicted"/>
<dbReference type="AlphaFoldDB" id="A0A9P4QKL8"/>
<gene>
    <name evidence="3" type="ORF">EJ04DRAFT_569833</name>
</gene>
<feature type="compositionally biased region" description="Gly residues" evidence="1">
    <location>
        <begin position="173"/>
        <end position="188"/>
    </location>
</feature>
<keyword evidence="4" id="KW-1185">Reference proteome</keyword>
<feature type="compositionally biased region" description="Low complexity" evidence="1">
    <location>
        <begin position="30"/>
        <end position="42"/>
    </location>
</feature>
<feature type="signal peptide" evidence="2">
    <location>
        <begin position="1"/>
        <end position="20"/>
    </location>
</feature>
<evidence type="ECO:0000256" key="2">
    <source>
        <dbReference type="SAM" id="SignalP"/>
    </source>
</evidence>
<reference evidence="3" key="1">
    <citation type="journal article" date="2020" name="Stud. Mycol.">
        <title>101 Dothideomycetes genomes: a test case for predicting lifestyles and emergence of pathogens.</title>
        <authorList>
            <person name="Haridas S."/>
            <person name="Albert R."/>
            <person name="Binder M."/>
            <person name="Bloem J."/>
            <person name="Labutti K."/>
            <person name="Salamov A."/>
            <person name="Andreopoulos B."/>
            <person name="Baker S."/>
            <person name="Barry K."/>
            <person name="Bills G."/>
            <person name="Bluhm B."/>
            <person name="Cannon C."/>
            <person name="Castanera R."/>
            <person name="Culley D."/>
            <person name="Daum C."/>
            <person name="Ezra D."/>
            <person name="Gonzalez J."/>
            <person name="Henrissat B."/>
            <person name="Kuo A."/>
            <person name="Liang C."/>
            <person name="Lipzen A."/>
            <person name="Lutzoni F."/>
            <person name="Magnuson J."/>
            <person name="Mondo S."/>
            <person name="Nolan M."/>
            <person name="Ohm R."/>
            <person name="Pangilinan J."/>
            <person name="Park H.-J."/>
            <person name="Ramirez L."/>
            <person name="Alfaro M."/>
            <person name="Sun H."/>
            <person name="Tritt A."/>
            <person name="Yoshinaga Y."/>
            <person name="Zwiers L.-H."/>
            <person name="Turgeon B."/>
            <person name="Goodwin S."/>
            <person name="Spatafora J."/>
            <person name="Crous P."/>
            <person name="Grigoriev I."/>
        </authorList>
    </citation>
    <scope>NUCLEOTIDE SEQUENCE</scope>
    <source>
        <strain evidence="3">CBS 125425</strain>
    </source>
</reference>
<feature type="compositionally biased region" description="Acidic residues" evidence="1">
    <location>
        <begin position="86"/>
        <end position="99"/>
    </location>
</feature>